<reference evidence="1 2" key="1">
    <citation type="submission" date="2020-04" db="EMBL/GenBank/DDBJ databases">
        <title>Enterovirga sp. isolate from soil.</title>
        <authorList>
            <person name="Chea S."/>
            <person name="Kim D.-U."/>
        </authorList>
    </citation>
    <scope>NUCLEOTIDE SEQUENCE [LARGE SCALE GENOMIC DNA]</scope>
    <source>
        <strain evidence="1 2">DB1703</strain>
    </source>
</reference>
<evidence type="ECO:0000313" key="1">
    <source>
        <dbReference type="EMBL" id="NNM74671.1"/>
    </source>
</evidence>
<sequence>MASDPDAVLGTIVELAMDIARQCPDCADSASRIAALAGELRAGPVDRGAVQDVLEAEMDEGDLSDMRVRSTAASVVKAARDEP</sequence>
<comment type="caution">
    <text evidence="1">The sequence shown here is derived from an EMBL/GenBank/DDBJ whole genome shotgun (WGS) entry which is preliminary data.</text>
</comment>
<evidence type="ECO:0000313" key="2">
    <source>
        <dbReference type="Proteomes" id="UP000564885"/>
    </source>
</evidence>
<gene>
    <name evidence="1" type="ORF">HJG44_20125</name>
</gene>
<keyword evidence="2" id="KW-1185">Reference proteome</keyword>
<accession>A0A849IBL0</accession>
<name>A0A849IBL0_9HYPH</name>
<dbReference type="EMBL" id="JABEPP010000006">
    <property type="protein sequence ID" value="NNM74671.1"/>
    <property type="molecule type" value="Genomic_DNA"/>
</dbReference>
<organism evidence="1 2">
    <name type="scientific">Enterovirga aerilata</name>
    <dbReference type="NCBI Taxonomy" id="2730920"/>
    <lineage>
        <taxon>Bacteria</taxon>
        <taxon>Pseudomonadati</taxon>
        <taxon>Pseudomonadota</taxon>
        <taxon>Alphaproteobacteria</taxon>
        <taxon>Hyphomicrobiales</taxon>
        <taxon>Methylobacteriaceae</taxon>
        <taxon>Enterovirga</taxon>
    </lineage>
</organism>
<dbReference type="AlphaFoldDB" id="A0A849IBL0"/>
<dbReference type="Proteomes" id="UP000564885">
    <property type="component" value="Unassembled WGS sequence"/>
</dbReference>
<proteinExistence type="predicted"/>
<protein>
    <submittedName>
        <fullName evidence="1">Uncharacterized protein</fullName>
    </submittedName>
</protein>
<dbReference type="RefSeq" id="WP_171220130.1">
    <property type="nucleotide sequence ID" value="NZ_JABEPP010000006.1"/>
</dbReference>